<proteinExistence type="inferred from homology"/>
<gene>
    <name evidence="8" type="ORF">CBRE1094_LOCUS44347</name>
</gene>
<protein>
    <recommendedName>
        <fullName evidence="6">Protein-serine/threonine kinase</fullName>
        <ecNumber evidence="6">2.7.11.-</ecNumber>
    </recommendedName>
</protein>
<evidence type="ECO:0000256" key="3">
    <source>
        <dbReference type="ARBA" id="ARBA00022777"/>
    </source>
</evidence>
<dbReference type="PANTHER" id="PTHR11947:SF3">
    <property type="entry name" value="[PYRUVATE DEHYDROGENASE (ACETYL-TRANSFERRING)] KINASE, MITOCHONDRIAL"/>
    <property type="match status" value="1"/>
</dbReference>
<keyword evidence="3 6" id="KW-0418">Kinase</keyword>
<dbReference type="InterPro" id="IPR018955">
    <property type="entry name" value="BCDHK/PDK_N"/>
</dbReference>
<feature type="domain" description="Branched-chain alpha-ketoacid dehydrogenase kinase/Pyruvate dehydrogenase kinase N-terminal" evidence="7">
    <location>
        <begin position="78"/>
        <end position="236"/>
    </location>
</feature>
<evidence type="ECO:0000256" key="5">
    <source>
        <dbReference type="ARBA" id="ARBA00048201"/>
    </source>
</evidence>
<dbReference type="EC" id="2.7.11.-" evidence="6"/>
<dbReference type="Pfam" id="PF10436">
    <property type="entry name" value="BCDHK_Adom3"/>
    <property type="match status" value="1"/>
</dbReference>
<dbReference type="Gene3D" id="1.20.140.20">
    <property type="entry name" value="Alpha-ketoacid/pyruvate dehydrogenase kinase, N-terminal domain"/>
    <property type="match status" value="1"/>
</dbReference>
<reference evidence="8" key="1">
    <citation type="submission" date="2021-01" db="EMBL/GenBank/DDBJ databases">
        <authorList>
            <person name="Corre E."/>
            <person name="Pelletier E."/>
            <person name="Niang G."/>
            <person name="Scheremetjew M."/>
            <person name="Finn R."/>
            <person name="Kale V."/>
            <person name="Holt S."/>
            <person name="Cochrane G."/>
            <person name="Meng A."/>
            <person name="Brown T."/>
            <person name="Cohen L."/>
        </authorList>
    </citation>
    <scope>NUCLEOTIDE SEQUENCE</scope>
    <source>
        <strain evidence="8">UTEX LB 985</strain>
    </source>
</reference>
<keyword evidence="4 6" id="KW-0067">ATP-binding</keyword>
<dbReference type="GO" id="GO:0005524">
    <property type="term" value="F:ATP binding"/>
    <property type="evidence" value="ECO:0007669"/>
    <property type="project" value="UniProtKB-UniRule"/>
</dbReference>
<accession>A0A7S2JJT2</accession>
<name>A0A7S2JJT2_9EUKA</name>
<evidence type="ECO:0000259" key="7">
    <source>
        <dbReference type="Pfam" id="PF10436"/>
    </source>
</evidence>
<keyword evidence="1 6" id="KW-0808">Transferase</keyword>
<keyword evidence="6" id="KW-0496">Mitochondrion</keyword>
<dbReference type="AlphaFoldDB" id="A0A7S2JJT2"/>
<dbReference type="GO" id="GO:0010906">
    <property type="term" value="P:regulation of glucose metabolic process"/>
    <property type="evidence" value="ECO:0007669"/>
    <property type="project" value="TreeGrafter"/>
</dbReference>
<dbReference type="GO" id="GO:0004740">
    <property type="term" value="F:pyruvate dehydrogenase (acetyl-transferring) kinase activity"/>
    <property type="evidence" value="ECO:0007669"/>
    <property type="project" value="UniProtKB-EC"/>
</dbReference>
<dbReference type="InterPro" id="IPR036784">
    <property type="entry name" value="AK/P_DHK_N_sf"/>
</dbReference>
<comment type="catalytic activity">
    <reaction evidence="5">
        <text>L-seryl-[pyruvate dehydrogenase E1 alpha subunit] + ATP = O-phospho-L-seryl-[pyruvate dehydrogenase E1 alpha subunit] + ADP + H(+)</text>
        <dbReference type="Rhea" id="RHEA:23052"/>
        <dbReference type="Rhea" id="RHEA-COMP:13689"/>
        <dbReference type="Rhea" id="RHEA-COMP:13690"/>
        <dbReference type="ChEBI" id="CHEBI:15378"/>
        <dbReference type="ChEBI" id="CHEBI:29999"/>
        <dbReference type="ChEBI" id="CHEBI:30616"/>
        <dbReference type="ChEBI" id="CHEBI:83421"/>
        <dbReference type="ChEBI" id="CHEBI:456216"/>
        <dbReference type="EC" id="2.7.11.2"/>
    </reaction>
</comment>
<comment type="subcellular location">
    <subcellularLocation>
        <location evidence="6">Mitochondrion matrix</location>
    </subcellularLocation>
</comment>
<organism evidence="8">
    <name type="scientific">Haptolina brevifila</name>
    <dbReference type="NCBI Taxonomy" id="156173"/>
    <lineage>
        <taxon>Eukaryota</taxon>
        <taxon>Haptista</taxon>
        <taxon>Haptophyta</taxon>
        <taxon>Prymnesiophyceae</taxon>
        <taxon>Prymnesiales</taxon>
        <taxon>Prymnesiaceae</taxon>
        <taxon>Haptolina</taxon>
    </lineage>
</organism>
<evidence type="ECO:0000256" key="1">
    <source>
        <dbReference type="ARBA" id="ARBA00022679"/>
    </source>
</evidence>
<dbReference type="GO" id="GO:0005759">
    <property type="term" value="C:mitochondrial matrix"/>
    <property type="evidence" value="ECO:0007669"/>
    <property type="project" value="UniProtKB-SubCell"/>
</dbReference>
<evidence type="ECO:0000256" key="2">
    <source>
        <dbReference type="ARBA" id="ARBA00022741"/>
    </source>
</evidence>
<comment type="similarity">
    <text evidence="6">Belongs to the PDK/BCKDK protein kinase family.</text>
</comment>
<evidence type="ECO:0000256" key="6">
    <source>
        <dbReference type="RuleBase" id="RU366032"/>
    </source>
</evidence>
<dbReference type="EMBL" id="HBGU01081209">
    <property type="protein sequence ID" value="CAD9548492.1"/>
    <property type="molecule type" value="Transcribed_RNA"/>
</dbReference>
<dbReference type="InterPro" id="IPR039028">
    <property type="entry name" value="BCKD/PDK"/>
</dbReference>
<evidence type="ECO:0000256" key="4">
    <source>
        <dbReference type="ARBA" id="ARBA00022840"/>
    </source>
</evidence>
<keyword evidence="2 6" id="KW-0547">Nucleotide-binding</keyword>
<sequence>MHLLTRSMRSSPRLRSSYMPAAKQQLIRLARRARSMPAQSAHLSSLINQLLSASGPSRCHDAIEELVQSLPPTPVTITSLARAAEMQRHSEDQALLNAKFMKREMTARRAHILHLLLSLPEELARQPKVSELAHVYWERLCKLLQEPKLMSRDEEHAFAERLQLNKCAQDGETRRTFAAALTSMQIDGSLALSHADEVHLEQHLDAIFSARVGLNFLVEHYLACKEPTEGFAGIIDLGCSWHLGTRVRVHAYAVHIQLGRCG</sequence>
<evidence type="ECO:0000313" key="8">
    <source>
        <dbReference type="EMBL" id="CAD9548492.1"/>
    </source>
</evidence>
<dbReference type="SUPFAM" id="SSF69012">
    <property type="entry name" value="alpha-ketoacid dehydrogenase kinase, N-terminal domain"/>
    <property type="match status" value="1"/>
</dbReference>
<dbReference type="PANTHER" id="PTHR11947">
    <property type="entry name" value="PYRUVATE DEHYDROGENASE KINASE"/>
    <property type="match status" value="1"/>
</dbReference>